<dbReference type="NCBIfam" id="TIGR01965">
    <property type="entry name" value="VCBS_repeat"/>
    <property type="match status" value="5"/>
</dbReference>
<dbReference type="OrthoDB" id="5904383at2"/>
<dbReference type="Pfam" id="PF17892">
    <property type="entry name" value="Cadherin_5"/>
    <property type="match status" value="4"/>
</dbReference>
<dbReference type="SUPFAM" id="SSF49899">
    <property type="entry name" value="Concanavalin A-like lectins/glucanases"/>
    <property type="match status" value="1"/>
</dbReference>
<protein>
    <submittedName>
        <fullName evidence="4">Tandem-95 repeat protein</fullName>
    </submittedName>
</protein>
<dbReference type="InterPro" id="IPR040853">
    <property type="entry name" value="RapA2_cadherin-like"/>
</dbReference>
<feature type="domain" description="Cadherin-like" evidence="3">
    <location>
        <begin position="681"/>
        <end position="777"/>
    </location>
</feature>
<name>A0A411PF02_9GAMM</name>
<dbReference type="InterPro" id="IPR013320">
    <property type="entry name" value="ConA-like_dom_sf"/>
</dbReference>
<dbReference type="EMBL" id="CP036200">
    <property type="protein sequence ID" value="QBF81970.1"/>
    <property type="molecule type" value="Genomic_DNA"/>
</dbReference>
<feature type="domain" description="Cadherin-like" evidence="3">
    <location>
        <begin position="22"/>
        <end position="131"/>
    </location>
</feature>
<dbReference type="KEGG" id="smai:EXU30_04100"/>
<dbReference type="Gene3D" id="2.60.40.10">
    <property type="entry name" value="Immunoglobulins"/>
    <property type="match status" value="3"/>
</dbReference>
<dbReference type="Proteomes" id="UP000291106">
    <property type="component" value="Chromosome"/>
</dbReference>
<keyword evidence="5" id="KW-1185">Reference proteome</keyword>
<feature type="domain" description="Cadherin-like" evidence="3">
    <location>
        <begin position="144"/>
        <end position="227"/>
    </location>
</feature>
<feature type="region of interest" description="Disordered" evidence="1">
    <location>
        <begin position="1617"/>
        <end position="1638"/>
    </location>
</feature>
<evidence type="ECO:0000256" key="1">
    <source>
        <dbReference type="SAM" id="MobiDB-lite"/>
    </source>
</evidence>
<gene>
    <name evidence="4" type="ORF">EXU30_04100</name>
</gene>
<evidence type="ECO:0000259" key="3">
    <source>
        <dbReference type="Pfam" id="PF17892"/>
    </source>
</evidence>
<evidence type="ECO:0000313" key="5">
    <source>
        <dbReference type="Proteomes" id="UP000291106"/>
    </source>
</evidence>
<sequence length="1662" mass="176309">MVYRVHSQDGTAYELHIQVEGTNDAPVANIVTLSNGTEDTHYQMQASQFGFTDIDTGDTLQSIAITDLPPASQGKFVFDGQTITAGQSITTADISKLQFIPAKDFNGDVQFTFTVNDGHVDSAPAKTSIHIASVDDPLVDSGMRDLGTADEDTTTHFTDAQLLANLSDADGVLHVSGVPTSTQGTVTANATGGYDFTPNANYHGPAEIDYKVSDGTTEYAQTAHLSVSSVTDAATTSLSAEVQRTAFGLTSSSDHGYIKPQGDQINSGGDLHAFTAEFTYIHDPKITIGTYQDFVMFHGVKPDGTPDMDGVNFGMWTFGGNLKFTSSHISGDNGNPGVNFNDGQDHRITMTWDGKTDTARLYDNGVLKVTVSGFAGSDHIAANPFLNVGSKYVPGHFAGQDKFPGRLLSTSFASQALTPEQIQHGPVYESVSKNNGLLIDIRSDSHGVISDQTGHHQLDIADLHTFTGEMVNIGSTALASGDVLHMHLSVAAPIDHDDVLSKIEVLGLAKGTILTDGHHSLTIGSAVQHADVTGWDLDKVTATLPAHGDQNMLMQLIATTTGPDGVSATDSAKLPIILDVNSPVPDAVITGDEHLVTDETSTVSGQLIITDTDPSQAHFIAEVIPSAHGQFIIKSDGSWEFTPSKLAETLTLNHNATDIVTVKTIDGTEQQLSVTLIGSDTAPTTVTTDLGKVESGHSHDFQATDLLANVTDVDTSAAGLSIVAGSLSSPHGTVVTNPDGSYSFTASPGFVGNDLAISFKISDGHNTVDANAIIDVTPPLAITRLEHDTGTSDSDFVTSDGRIILYGTGEPGATIMGTGILTGPKTIVDDNGHWKLDVSATDRADGTYTLAVYALKTDGSYAQAHHRVTIDTAKPTLSIDPISDDDWVNHHDHQQDLTITGTTTHVADGNSVEVIVAGTHYSASVSNDHWQLVIPANQVANIGDNAYLVHAEVIATATGDSAHEQRQLVVSADLSTLVQTRGVEEDTKTNATGTLFAVGASETVTTTGLLQGNYGTLQMNADGSYQYTLDNNSATIQQMGQTDSHADNFFISYTNNHGDTKHAVVNIGIHGTNDAPLLTGTFEISRSITTGTMTNTHSYGYINIDDIDNTDNLSVEYIDKQGAHHQLDFTPGSSNKIDVQGIGHFNIDADGRWDFTFSHSGSERDKLTQEVAAGKIHTESVTLRVTDSSGESREEHLTVHIGDGKTGPQIFGASESVVTEDKVTRSHGLLDLLVGDVKVASGVTWTLQAGTRPQYGDLTLNSDGSWQYQAHNDSARVQALAQGERLEETVMVTATDSLGHSVDQAMKLVIIGTNDIPVVGHALSGTVVEDHLLTLTKADLLANVHDVDLLDHFNISQLRLEGDGSITQKGDHWVVNPGINFSGELRLAYKVSDGHTSVDNSMAIHVSPDADTPAMIFTKHVGDLSAPLDSFAIQGNQNTELALNINVSSPDNNETLTVEISGLPSGASLSAGTEHNGVWTLLQNELTNLKLLPETDFSGHFDIQVVATAHDGNSTASSRQTLGVDVLPTVAVVAQTSAADEPIEDSQANVVEEVSSTIEPSSPVDHYFQMIGITPTEDTVTPANSPTEPVAEFTRTVQSGADADMLDVTLTDGFENPLADHDDLLPHSQSEDVDGIPGDQTDHIVSDDDLLSQALNDMHNQM</sequence>
<proteinExistence type="predicted"/>
<accession>A0A411PF02</accession>
<dbReference type="Gene3D" id="2.60.40.3440">
    <property type="match status" value="1"/>
</dbReference>
<dbReference type="Pfam" id="PF17803">
    <property type="entry name" value="Cadherin_4"/>
    <property type="match status" value="1"/>
</dbReference>
<dbReference type="NCBIfam" id="NF012211">
    <property type="entry name" value="tand_rpt_95"/>
    <property type="match status" value="4"/>
</dbReference>
<organism evidence="4 5">
    <name type="scientific">Shewanella maritima</name>
    <dbReference type="NCBI Taxonomy" id="2520507"/>
    <lineage>
        <taxon>Bacteria</taxon>
        <taxon>Pseudomonadati</taxon>
        <taxon>Pseudomonadota</taxon>
        <taxon>Gammaproteobacteria</taxon>
        <taxon>Alteromonadales</taxon>
        <taxon>Shewanellaceae</taxon>
        <taxon>Shewanella</taxon>
    </lineage>
</organism>
<feature type="domain" description="RapA2 cadherin-like" evidence="2">
    <location>
        <begin position="583"/>
        <end position="641"/>
    </location>
</feature>
<dbReference type="InterPro" id="IPR041690">
    <property type="entry name" value="Cadherin_5"/>
</dbReference>
<dbReference type="InterPro" id="IPR013783">
    <property type="entry name" value="Ig-like_fold"/>
</dbReference>
<evidence type="ECO:0000313" key="4">
    <source>
        <dbReference type="EMBL" id="QBF81970.1"/>
    </source>
</evidence>
<reference evidence="4 5" key="1">
    <citation type="submission" date="2019-02" db="EMBL/GenBank/DDBJ databases">
        <title>Shewanella sp. D4-2 isolated from Dokdo Island.</title>
        <authorList>
            <person name="Baek K."/>
        </authorList>
    </citation>
    <scope>NUCLEOTIDE SEQUENCE [LARGE SCALE GENOMIC DNA]</scope>
    <source>
        <strain evidence="4 5">D4-2</strain>
    </source>
</reference>
<evidence type="ECO:0000259" key="2">
    <source>
        <dbReference type="Pfam" id="PF17803"/>
    </source>
</evidence>
<dbReference type="Gene3D" id="2.60.120.200">
    <property type="match status" value="1"/>
</dbReference>
<dbReference type="InterPro" id="IPR010221">
    <property type="entry name" value="VCBS_dom"/>
</dbReference>
<feature type="domain" description="Cadherin-like" evidence="3">
    <location>
        <begin position="1313"/>
        <end position="1406"/>
    </location>
</feature>
<dbReference type="NCBIfam" id="NF033510">
    <property type="entry name" value="Ca_tandemer"/>
    <property type="match status" value="1"/>
</dbReference>